<dbReference type="Proteomes" id="UP000663505">
    <property type="component" value="Chromosome"/>
</dbReference>
<accession>A0A9X7Z699</accession>
<dbReference type="EMBL" id="CP071182">
    <property type="protein sequence ID" value="QSO46008.1"/>
    <property type="molecule type" value="Genomic_DNA"/>
</dbReference>
<evidence type="ECO:0000256" key="1">
    <source>
        <dbReference type="ARBA" id="ARBA00023015"/>
    </source>
</evidence>
<keyword evidence="6" id="KW-1185">Reference proteome</keyword>
<dbReference type="SMART" id="SM00421">
    <property type="entry name" value="HTH_LUXR"/>
    <property type="match status" value="1"/>
</dbReference>
<dbReference type="InterPro" id="IPR003018">
    <property type="entry name" value="GAF"/>
</dbReference>
<dbReference type="Gene3D" id="3.30.450.40">
    <property type="match status" value="1"/>
</dbReference>
<dbReference type="InterPro" id="IPR029016">
    <property type="entry name" value="GAF-like_dom_sf"/>
</dbReference>
<dbReference type="Pfam" id="PF00196">
    <property type="entry name" value="GerE"/>
    <property type="match status" value="1"/>
</dbReference>
<evidence type="ECO:0000256" key="2">
    <source>
        <dbReference type="ARBA" id="ARBA00023125"/>
    </source>
</evidence>
<evidence type="ECO:0000313" key="6">
    <source>
        <dbReference type="Proteomes" id="UP000663505"/>
    </source>
</evidence>
<keyword evidence="3" id="KW-0804">Transcription</keyword>
<dbReference type="GO" id="GO:0045892">
    <property type="term" value="P:negative regulation of DNA-templated transcription"/>
    <property type="evidence" value="ECO:0007669"/>
    <property type="project" value="UniProtKB-ARBA"/>
</dbReference>
<reference evidence="5 6" key="1">
    <citation type="submission" date="2021-02" db="EMBL/GenBank/DDBJ databases">
        <title>Alicyclobacillus curvatus sp. nov. and Alicyclobacillus mengziensis sp. nov., two acidophilic bacteria isolated from acid mine drainage.</title>
        <authorList>
            <person name="Huang Y."/>
        </authorList>
    </citation>
    <scope>NUCLEOTIDE SEQUENCE [LARGE SCALE GENOMIC DNA]</scope>
    <source>
        <strain evidence="5 6">S30H14</strain>
    </source>
</reference>
<sequence>MSLRHTSALSRTSRPFPGWDVLMASIRDNQKFLLSAWNHRTAATCRFTEQVRPLVNELMEYLLSHAASADGLVSDSVRASSGNSLSRFVDDFAALVVKKQPLLTVKDAICVLTDYEAMLVTLSYQVLESTETEHAYHYAHDLCNRCLRAVAEHACLPIGPVKLKRTVLEDTTSPFLSRVLTLLGIPSHWPWMAVVQAEPEYRVVDFVRFDETTSSWVGASITTLIQEEVRQHTDTHGTEPVKIAHNLYLVLRQVTDPLPQAVHRQLVRWLRTMLLLSGSPKVHEPYPSIGTSPVLAERLLVFDEHLLTARDVSEVLSTVAKDVCSVCGFHRSALFLYNPLTQTVEGIYAHHVDLDEVRQIRESERSIPLIHQMTQFSKPLYFEDVSKWMPKHYVQHFHLSSLFICPIQGPYGQAVGVLIVDNAGKPFRADEPLREALDLVLRRTTFALSRHLEFPRKAVQPVNSYALTTRELEILRLIAEGLETKATAKRLHISDYTVSEHISAVFRKLQVKNRTEAVAKALREGVIQ</sequence>
<gene>
    <name evidence="5" type="ORF">JZ786_15915</name>
</gene>
<dbReference type="InterPro" id="IPR016032">
    <property type="entry name" value="Sig_transdc_resp-reg_C-effctor"/>
</dbReference>
<protein>
    <submittedName>
        <fullName evidence="5">Response regulator transcription factor</fullName>
    </submittedName>
</protein>
<dbReference type="KEGG" id="afx:JZ786_15915"/>
<feature type="domain" description="HTH luxR-type" evidence="4">
    <location>
        <begin position="460"/>
        <end position="525"/>
    </location>
</feature>
<dbReference type="PRINTS" id="PR00038">
    <property type="entry name" value="HTHLUXR"/>
</dbReference>
<dbReference type="SUPFAM" id="SSF46894">
    <property type="entry name" value="C-terminal effector domain of the bipartite response regulators"/>
    <property type="match status" value="1"/>
</dbReference>
<proteinExistence type="predicted"/>
<dbReference type="InterPro" id="IPR036388">
    <property type="entry name" value="WH-like_DNA-bd_sf"/>
</dbReference>
<dbReference type="GO" id="GO:0003677">
    <property type="term" value="F:DNA binding"/>
    <property type="evidence" value="ECO:0007669"/>
    <property type="project" value="UniProtKB-KW"/>
</dbReference>
<evidence type="ECO:0000256" key="3">
    <source>
        <dbReference type="ARBA" id="ARBA00023163"/>
    </source>
</evidence>
<evidence type="ECO:0000313" key="5">
    <source>
        <dbReference type="EMBL" id="QSO46008.1"/>
    </source>
</evidence>
<dbReference type="PANTHER" id="PTHR44688:SF16">
    <property type="entry name" value="DNA-BINDING TRANSCRIPTIONAL ACTIVATOR DEVR_DOSR"/>
    <property type="match status" value="1"/>
</dbReference>
<keyword evidence="1" id="KW-0805">Transcription regulation</keyword>
<evidence type="ECO:0000259" key="4">
    <source>
        <dbReference type="PROSITE" id="PS50043"/>
    </source>
</evidence>
<dbReference type="RefSeq" id="WP_206655380.1">
    <property type="nucleotide sequence ID" value="NZ_CP071182.1"/>
</dbReference>
<dbReference type="SUPFAM" id="SSF55781">
    <property type="entry name" value="GAF domain-like"/>
    <property type="match status" value="1"/>
</dbReference>
<dbReference type="AlphaFoldDB" id="A0A9X7Z699"/>
<name>A0A9X7Z699_9BACL</name>
<dbReference type="PANTHER" id="PTHR44688">
    <property type="entry name" value="DNA-BINDING TRANSCRIPTIONAL ACTIVATOR DEVR_DOSR"/>
    <property type="match status" value="1"/>
</dbReference>
<dbReference type="Gene3D" id="1.10.10.10">
    <property type="entry name" value="Winged helix-like DNA-binding domain superfamily/Winged helix DNA-binding domain"/>
    <property type="match status" value="1"/>
</dbReference>
<keyword evidence="2" id="KW-0238">DNA-binding</keyword>
<dbReference type="PROSITE" id="PS50043">
    <property type="entry name" value="HTH_LUXR_2"/>
    <property type="match status" value="1"/>
</dbReference>
<dbReference type="InterPro" id="IPR000792">
    <property type="entry name" value="Tscrpt_reg_LuxR_C"/>
</dbReference>
<organism evidence="5 6">
    <name type="scientific">Alicyclobacillus mengziensis</name>
    <dbReference type="NCBI Taxonomy" id="2931921"/>
    <lineage>
        <taxon>Bacteria</taxon>
        <taxon>Bacillati</taxon>
        <taxon>Bacillota</taxon>
        <taxon>Bacilli</taxon>
        <taxon>Bacillales</taxon>
        <taxon>Alicyclobacillaceae</taxon>
        <taxon>Alicyclobacillus</taxon>
    </lineage>
</organism>
<dbReference type="Pfam" id="PF01590">
    <property type="entry name" value="GAF"/>
    <property type="match status" value="1"/>
</dbReference>
<dbReference type="CDD" id="cd06170">
    <property type="entry name" value="LuxR_C_like"/>
    <property type="match status" value="1"/>
</dbReference>